<dbReference type="EMBL" id="CAHIKZ030001497">
    <property type="protein sequence ID" value="CAE1265940.1"/>
    <property type="molecule type" value="Genomic_DNA"/>
</dbReference>
<protein>
    <submittedName>
        <fullName evidence="2">Uncharacterized protein</fullName>
    </submittedName>
</protein>
<gene>
    <name evidence="2" type="ORF">SPHA_34948</name>
</gene>
<evidence type="ECO:0000256" key="1">
    <source>
        <dbReference type="SAM" id="Phobius"/>
    </source>
</evidence>
<accession>A0A812CBY4</accession>
<name>A0A812CBY4_ACAPH</name>
<reference evidence="2" key="1">
    <citation type="submission" date="2021-01" db="EMBL/GenBank/DDBJ databases">
        <authorList>
            <person name="Li R."/>
            <person name="Bekaert M."/>
        </authorList>
    </citation>
    <scope>NUCLEOTIDE SEQUENCE</scope>
    <source>
        <strain evidence="2">Farmed</strain>
    </source>
</reference>
<keyword evidence="1" id="KW-0812">Transmembrane</keyword>
<feature type="transmembrane region" description="Helical" evidence="1">
    <location>
        <begin position="233"/>
        <end position="257"/>
    </location>
</feature>
<feature type="transmembrane region" description="Helical" evidence="1">
    <location>
        <begin position="277"/>
        <end position="300"/>
    </location>
</feature>
<organism evidence="2 3">
    <name type="scientific">Acanthosepion pharaonis</name>
    <name type="common">Pharaoh cuttlefish</name>
    <name type="synonym">Sepia pharaonis</name>
    <dbReference type="NCBI Taxonomy" id="158019"/>
    <lineage>
        <taxon>Eukaryota</taxon>
        <taxon>Metazoa</taxon>
        <taxon>Spiralia</taxon>
        <taxon>Lophotrochozoa</taxon>
        <taxon>Mollusca</taxon>
        <taxon>Cephalopoda</taxon>
        <taxon>Coleoidea</taxon>
        <taxon>Decapodiformes</taxon>
        <taxon>Sepiida</taxon>
        <taxon>Sepiina</taxon>
        <taxon>Sepiidae</taxon>
        <taxon>Acanthosepion</taxon>
    </lineage>
</organism>
<feature type="transmembrane region" description="Helical" evidence="1">
    <location>
        <begin position="87"/>
        <end position="117"/>
    </location>
</feature>
<proteinExistence type="predicted"/>
<keyword evidence="3" id="KW-1185">Reference proteome</keyword>
<sequence>MLRQRKKYDYFRILGYFLFIYTLLFITLLKIVDDNLTLPFHFNSISFKLQIKYAQTFCFVSPGRGVRPSYSLGFFSSLSINLLSPHLFLSCFLTLNFILSLFLSLSLYLSLSLSLYLSLCPPVQYFSLYFTPNHFSSFILSILFPFISNLFSKFISFFLLSHSLPCPAYAWDREPFIDHRILANEFSFIRDIFLFPRDISRYFTHSLSPSKSLSLSLSLSPLSLSLPPPPVSIYLSIYLSIFFFRLYSSGLHFLYAYRLIQSFSFSRLRCLPITSHFISTSLYVLSTDLLIQLCKFFLLVSTFHFLSHYILLFPFPCLQSVSLSLSISLFFSLSLSLSHTNLLLFKLSLSLSLFHSLYYSLSLSLLLSLSLFSPTSPVSISYSVTILIFPP</sequence>
<keyword evidence="1" id="KW-1133">Transmembrane helix</keyword>
<feature type="transmembrane region" description="Helical" evidence="1">
    <location>
        <begin position="12"/>
        <end position="32"/>
    </location>
</feature>
<evidence type="ECO:0000313" key="3">
    <source>
        <dbReference type="Proteomes" id="UP000597762"/>
    </source>
</evidence>
<keyword evidence="1" id="KW-0472">Membrane</keyword>
<feature type="transmembrane region" description="Helical" evidence="1">
    <location>
        <begin position="306"/>
        <end position="331"/>
    </location>
</feature>
<evidence type="ECO:0000313" key="2">
    <source>
        <dbReference type="EMBL" id="CAE1265940.1"/>
    </source>
</evidence>
<dbReference type="AlphaFoldDB" id="A0A812CBY4"/>
<dbReference type="Proteomes" id="UP000597762">
    <property type="component" value="Unassembled WGS sequence"/>
</dbReference>
<comment type="caution">
    <text evidence="2">The sequence shown here is derived from an EMBL/GenBank/DDBJ whole genome shotgun (WGS) entry which is preliminary data.</text>
</comment>